<dbReference type="KEGG" id="mrr:Moror_8573"/>
<protein>
    <submittedName>
        <fullName evidence="2">Uncharacterized protein</fullName>
    </submittedName>
</protein>
<dbReference type="EMBL" id="AWSO01001928">
    <property type="protein sequence ID" value="ESK82436.1"/>
    <property type="molecule type" value="Genomic_DNA"/>
</dbReference>
<comment type="caution">
    <text evidence="2">The sequence shown here is derived from an EMBL/GenBank/DDBJ whole genome shotgun (WGS) entry which is preliminary data.</text>
</comment>
<evidence type="ECO:0000313" key="2">
    <source>
        <dbReference type="EMBL" id="ESK82436.1"/>
    </source>
</evidence>
<dbReference type="HOGENOM" id="CLU_2270172_0_0_1"/>
<organism evidence="2 3">
    <name type="scientific">Moniliophthora roreri (strain MCA 2997)</name>
    <name type="common">Cocoa frosty pod rot fungus</name>
    <name type="synonym">Crinipellis roreri</name>
    <dbReference type="NCBI Taxonomy" id="1381753"/>
    <lineage>
        <taxon>Eukaryota</taxon>
        <taxon>Fungi</taxon>
        <taxon>Dikarya</taxon>
        <taxon>Basidiomycota</taxon>
        <taxon>Agaricomycotina</taxon>
        <taxon>Agaricomycetes</taxon>
        <taxon>Agaricomycetidae</taxon>
        <taxon>Agaricales</taxon>
        <taxon>Marasmiineae</taxon>
        <taxon>Marasmiaceae</taxon>
        <taxon>Moniliophthora</taxon>
    </lineage>
</organism>
<feature type="compositionally biased region" description="Polar residues" evidence="1">
    <location>
        <begin position="32"/>
        <end position="41"/>
    </location>
</feature>
<gene>
    <name evidence="2" type="ORF">Moror_8573</name>
</gene>
<sequence>MPSQHDSESPKTSTSKGKAKWAFPSPERLSLSAISPRQSTPIRKLDPDVLANLTGDTSWISAFDSSSPTPTSSLSSHQESSASAAGPFRLRRAPANTSSPTED</sequence>
<accession>V2WPF9</accession>
<evidence type="ECO:0000256" key="1">
    <source>
        <dbReference type="SAM" id="MobiDB-lite"/>
    </source>
</evidence>
<evidence type="ECO:0000313" key="3">
    <source>
        <dbReference type="Proteomes" id="UP000017559"/>
    </source>
</evidence>
<feature type="region of interest" description="Disordered" evidence="1">
    <location>
        <begin position="62"/>
        <end position="103"/>
    </location>
</feature>
<feature type="compositionally biased region" description="Low complexity" evidence="1">
    <location>
        <begin position="65"/>
        <end position="85"/>
    </location>
</feature>
<proteinExistence type="predicted"/>
<keyword evidence="3" id="KW-1185">Reference proteome</keyword>
<name>V2WPF9_MONRO</name>
<feature type="non-terminal residue" evidence="2">
    <location>
        <position position="103"/>
    </location>
</feature>
<reference evidence="2 3" key="1">
    <citation type="journal article" date="2014" name="BMC Genomics">
        <title>Genome and secretome analysis of the hemibiotrophic fungal pathogen, Moniliophthora roreri, which causes frosty pod rot disease of cacao: mechanisms of the biotrophic and necrotrophic phases.</title>
        <authorList>
            <person name="Meinhardt L.W."/>
            <person name="Costa G.G.L."/>
            <person name="Thomazella D.P.T."/>
            <person name="Teixeira P.J.P.L."/>
            <person name="Carazzolle M.F."/>
            <person name="Schuster S.C."/>
            <person name="Carlson J.E."/>
            <person name="Guiltinan M.J."/>
            <person name="Mieczkowski P."/>
            <person name="Farmer A."/>
            <person name="Ramaraj T."/>
            <person name="Crozier J."/>
            <person name="Davis R.E."/>
            <person name="Shao J."/>
            <person name="Melnick R.L."/>
            <person name="Pereira G.A.G."/>
            <person name="Bailey B.A."/>
        </authorList>
    </citation>
    <scope>NUCLEOTIDE SEQUENCE [LARGE SCALE GENOMIC DNA]</scope>
    <source>
        <strain evidence="2 3">MCA 2997</strain>
    </source>
</reference>
<dbReference type="Proteomes" id="UP000017559">
    <property type="component" value="Unassembled WGS sequence"/>
</dbReference>
<feature type="region of interest" description="Disordered" evidence="1">
    <location>
        <begin position="1"/>
        <end position="45"/>
    </location>
</feature>
<dbReference type="AlphaFoldDB" id="V2WPF9"/>